<comment type="similarity">
    <text evidence="1">Belongs to the LRRFIP family.</text>
</comment>
<feature type="region of interest" description="Disordered" evidence="4">
    <location>
        <begin position="1267"/>
        <end position="1493"/>
    </location>
</feature>
<feature type="compositionally biased region" description="Polar residues" evidence="4">
    <location>
        <begin position="1115"/>
        <end position="1129"/>
    </location>
</feature>
<dbReference type="Pfam" id="PF09738">
    <property type="entry name" value="LRRFIP"/>
    <property type="match status" value="2"/>
</dbReference>
<feature type="compositionally biased region" description="Acidic residues" evidence="4">
    <location>
        <begin position="1273"/>
        <end position="1289"/>
    </location>
</feature>
<feature type="compositionally biased region" description="Low complexity" evidence="4">
    <location>
        <begin position="554"/>
        <end position="572"/>
    </location>
</feature>
<dbReference type="GO" id="GO:0000978">
    <property type="term" value="F:RNA polymerase II cis-regulatory region sequence-specific DNA binding"/>
    <property type="evidence" value="ECO:0007669"/>
    <property type="project" value="TreeGrafter"/>
</dbReference>
<feature type="compositionally biased region" description="Basic and acidic residues" evidence="4">
    <location>
        <begin position="904"/>
        <end position="920"/>
    </location>
</feature>
<dbReference type="GO" id="GO:0000981">
    <property type="term" value="F:DNA-binding transcription factor activity, RNA polymerase II-specific"/>
    <property type="evidence" value="ECO:0007669"/>
    <property type="project" value="TreeGrafter"/>
</dbReference>
<feature type="region of interest" description="Disordered" evidence="4">
    <location>
        <begin position="1540"/>
        <end position="1578"/>
    </location>
</feature>
<evidence type="ECO:0000256" key="1">
    <source>
        <dbReference type="ARBA" id="ARBA00008275"/>
    </source>
</evidence>
<feature type="compositionally biased region" description="Polar residues" evidence="4">
    <location>
        <begin position="1147"/>
        <end position="1156"/>
    </location>
</feature>
<feature type="compositionally biased region" description="Basic residues" evidence="4">
    <location>
        <begin position="807"/>
        <end position="820"/>
    </location>
</feature>
<feature type="region of interest" description="Disordered" evidence="4">
    <location>
        <begin position="1"/>
        <end position="22"/>
    </location>
</feature>
<organism evidence="5 6">
    <name type="scientific">Perca fluviatilis</name>
    <name type="common">European perch</name>
    <dbReference type="NCBI Taxonomy" id="8168"/>
    <lineage>
        <taxon>Eukaryota</taxon>
        <taxon>Metazoa</taxon>
        <taxon>Chordata</taxon>
        <taxon>Craniata</taxon>
        <taxon>Vertebrata</taxon>
        <taxon>Euteleostomi</taxon>
        <taxon>Actinopterygii</taxon>
        <taxon>Neopterygii</taxon>
        <taxon>Teleostei</taxon>
        <taxon>Neoteleostei</taxon>
        <taxon>Acanthomorphata</taxon>
        <taxon>Eupercaria</taxon>
        <taxon>Perciformes</taxon>
        <taxon>Percoidei</taxon>
        <taxon>Percidae</taxon>
        <taxon>Percinae</taxon>
        <taxon>Perca</taxon>
    </lineage>
</organism>
<keyword evidence="2 3" id="KW-0175">Coiled coil</keyword>
<dbReference type="InterPro" id="IPR019139">
    <property type="entry name" value="LRRFIP1/2"/>
</dbReference>
<feature type="compositionally biased region" description="Basic and acidic residues" evidence="4">
    <location>
        <begin position="641"/>
        <end position="658"/>
    </location>
</feature>
<feature type="compositionally biased region" description="Acidic residues" evidence="4">
    <location>
        <begin position="1360"/>
        <end position="1380"/>
    </location>
</feature>
<feature type="compositionally biased region" description="Acidic residues" evidence="4">
    <location>
        <begin position="1175"/>
        <end position="1186"/>
    </location>
</feature>
<dbReference type="Proteomes" id="UP000465112">
    <property type="component" value="Chromosome 12"/>
</dbReference>
<evidence type="ECO:0000313" key="6">
    <source>
        <dbReference type="Proteomes" id="UP000465112"/>
    </source>
</evidence>
<feature type="compositionally biased region" description="Basic residues" evidence="4">
    <location>
        <begin position="137"/>
        <end position="150"/>
    </location>
</feature>
<evidence type="ECO:0000256" key="3">
    <source>
        <dbReference type="SAM" id="Coils"/>
    </source>
</evidence>
<evidence type="ECO:0000313" key="5">
    <source>
        <dbReference type="EMBL" id="KAF1382234.1"/>
    </source>
</evidence>
<dbReference type="PANTHER" id="PTHR19212">
    <property type="entry name" value="LEUCINE RICH REPEAT IN FLII INTERACTING PROTEIN"/>
    <property type="match status" value="1"/>
</dbReference>
<accession>A0A6A5F2A2</accession>
<feature type="region of interest" description="Disordered" evidence="4">
    <location>
        <begin position="1147"/>
        <end position="1249"/>
    </location>
</feature>
<name>A0A6A5F2A2_PERFL</name>
<keyword evidence="6" id="KW-1185">Reference proteome</keyword>
<feature type="compositionally biased region" description="Basic and acidic residues" evidence="4">
    <location>
        <begin position="1442"/>
        <end position="1451"/>
    </location>
</feature>
<dbReference type="Gene3D" id="1.20.5.4090">
    <property type="match status" value="1"/>
</dbReference>
<sequence length="1578" mass="174025">MGTQGTGRKRSTKKERSTAEDDALNLIAREAEARLAAKRAARAEAREIRMKELERQQKEIFQVQKKYYGLNTKIDDRADSKWGDIEQWMEDSERYSRSSRIQTLSDDDERMSVGSRGSVRSDLDAVGAYGGGDSSSHKKSKKKKKHKHKDRNGCDDDYSVISSRSSRLSDESRVSRASRLDLTSSRLSDDTRVSRASRLDLQPASYASSDLYGFNGLSTSRKPGSTFNGYQFSRPLSQITQQLYRWPLEYTSYRSSGSRVSSRAGSARASPVDNCSSVASFLRSAANSSGLHRDLDDVTIPDFSDVEDRDYLEKGSRAASALTAATLPSLGGTSSRRGSGETAITVDAETSIREIKEIHELKDQIQDVETKYTQNLKEVKDVLVEVEEKYRKAMVSNAQLDNEKNNLMYQVDTLKDSLMELEELLSESRRGYEEKVKEYEREKHAHSVLQFQFNEMKETLKQSEELLNDIRQLRMKQEGFVREISDLQETVEWKDKKIGALERQKEYTDAIRIERDELREEVVQLRDILKKHGIVLGPDLNINGEVGEAEVDGSPSADAASQPAQDSQASPAEGNSMLGNTEETQLRSSREEEVDPERHQEMFEEAKENCLSTDNLCNVAGVSTLETSSEEQPTEEQTCLEEDKKNATEEDTVEERGLSKNSNVDINDRSITEAKDIIICSPGLQGIVTSSEKNVPEKERPAGGDLGETETKSSSVDTKSDDIRESSNNLFEEGENKQEDVEESHLRNTEPCPQQIIVMTESLPDQCVRAVENTEPQPKPDNAEDAENDEAGEISSKTQPQCAAASGKKKKRKRKSKKKGGTHEDTNQQKDVTDKESDKTEIDIESATREKGPTAEPKVDGSVTETLRGSGVDQVKNEQHMQETEEVDGVKAVKPTETFSPNETLKESRMDDVTDGHGKEQTLGTENVGEAEAVATTETFSPNETLKESRMDDVTDEQNKEPGLEAETVEAVAPIETFSHVETLKETTADLRKDEQDKKQTLELEKVDEVGSITTPVPEMDLSTDLIDNSKGAESSDDLDKECAFSKDNSKSETNISTNDDVILTELENINSAEDKVGPIDEMKSECSTNNPENTFETSGNVSSNGDFAAEDSESTSIAESKENMSVSLSSTDGFTDALISLSGSDLSAAVNSGSDGTPIKVSEGGPKETTETAKDDDESGTENEQESFSPSVISSALKADRTEKEELNEGLREAEGLIKPDSSHDEKSDSCDSASSTKKTEAFDTVKSPLQTVAQAELLDDVESQTLQCEGQVDDSNVEVASESEEINTIDMLNTLASRKEATEIGSSPEQNHSTEAVAEDPEHENSQNDEQSETQRLPEPSKDKSEDNDSSQPTLQGSDEDNGEDDEGLSFDFDDMDVEAAVATSLSKNPEQEEVEEGVEVMSDESSNGISVQSKTESNEKSQEEPVERNDETCTVDGGNKVHEPDTMPRDNQNSLAHEDNTSEKGEHVENVCEKQKPMPGEEADVADEPRHIIEEGKVLDVGELGVVAEDINQAMSLPIEEGLDAIKHELQGENLELPKHVEQVASNKEPQQTGKDVKKISKKGKGKGKEECKMS</sequence>
<gene>
    <name evidence="5" type="ORF">PFLUV_G00141590</name>
</gene>
<evidence type="ECO:0000256" key="4">
    <source>
        <dbReference type="SAM" id="MobiDB-lite"/>
    </source>
</evidence>
<feature type="region of interest" description="Disordered" evidence="4">
    <location>
        <begin position="685"/>
        <end position="965"/>
    </location>
</feature>
<comment type="caution">
    <text evidence="5">The sequence shown here is derived from an EMBL/GenBank/DDBJ whole genome shotgun (WGS) entry which is preliminary data.</text>
</comment>
<protein>
    <recommendedName>
        <fullName evidence="7">Leucine-rich repeat flightless-interacting protein 1-like</fullName>
    </recommendedName>
</protein>
<feature type="compositionally biased region" description="Basic and acidic residues" evidence="4">
    <location>
        <begin position="1459"/>
        <end position="1479"/>
    </location>
</feature>
<feature type="compositionally biased region" description="Basic and acidic residues" evidence="4">
    <location>
        <begin position="1199"/>
        <end position="1231"/>
    </location>
</feature>
<feature type="region of interest" description="Disordered" evidence="4">
    <location>
        <begin position="1070"/>
        <end position="1129"/>
    </location>
</feature>
<feature type="compositionally biased region" description="Polar residues" evidence="4">
    <location>
        <begin position="1547"/>
        <end position="1556"/>
    </location>
</feature>
<feature type="compositionally biased region" description="Basic and acidic residues" evidence="4">
    <location>
        <begin position="945"/>
        <end position="963"/>
    </location>
</feature>
<feature type="region of interest" description="Disordered" evidence="4">
    <location>
        <begin position="546"/>
        <end position="605"/>
    </location>
</feature>
<feature type="compositionally biased region" description="Polar residues" evidence="4">
    <location>
        <begin position="1086"/>
        <end position="1106"/>
    </location>
</feature>
<feature type="region of interest" description="Disordered" evidence="4">
    <location>
        <begin position="93"/>
        <end position="178"/>
    </location>
</feature>
<feature type="compositionally biased region" description="Basic and acidic residues" evidence="4">
    <location>
        <begin position="875"/>
        <end position="891"/>
    </location>
</feature>
<feature type="compositionally biased region" description="Acidic residues" evidence="4">
    <location>
        <begin position="628"/>
        <end position="640"/>
    </location>
</feature>
<dbReference type="PANTHER" id="PTHR19212:SF5">
    <property type="entry name" value="LEUCINE-RICH REPEAT FLIGHTLESS-INTERACTING PROTEIN 1"/>
    <property type="match status" value="1"/>
</dbReference>
<proteinExistence type="inferred from homology"/>
<reference evidence="5 6" key="1">
    <citation type="submission" date="2019-06" db="EMBL/GenBank/DDBJ databases">
        <title>A chromosome-scale genome assembly of the European perch, Perca fluviatilis.</title>
        <authorList>
            <person name="Roques C."/>
            <person name="Zahm M."/>
            <person name="Cabau C."/>
            <person name="Klopp C."/>
            <person name="Bouchez O."/>
            <person name="Donnadieu C."/>
            <person name="Kuhl H."/>
            <person name="Gislard M."/>
            <person name="Guendouz S."/>
            <person name="Journot L."/>
            <person name="Haffray P."/>
            <person name="Bestin A."/>
            <person name="Morvezen R."/>
            <person name="Feron R."/>
            <person name="Wen M."/>
            <person name="Jouanno E."/>
            <person name="Herpin A."/>
            <person name="Schartl M."/>
            <person name="Postlethwait J."/>
            <person name="Schaerlinger B."/>
            <person name="Chardard D."/>
            <person name="Lecocq T."/>
            <person name="Poncet C."/>
            <person name="Jaffrelo L."/>
            <person name="Lampietro C."/>
            <person name="Guiguen Y."/>
        </authorList>
    </citation>
    <scope>NUCLEOTIDE SEQUENCE [LARGE SCALE GENOMIC DNA]</scope>
    <source>
        <tissue evidence="5">Blood</tissue>
    </source>
</reference>
<feature type="compositionally biased region" description="Basic and acidic residues" evidence="4">
    <location>
        <begin position="584"/>
        <end position="605"/>
    </location>
</feature>
<feature type="region of interest" description="Disordered" evidence="4">
    <location>
        <begin position="1009"/>
        <end position="1040"/>
    </location>
</feature>
<dbReference type="EMBL" id="VHII01000012">
    <property type="protein sequence ID" value="KAF1382234.1"/>
    <property type="molecule type" value="Genomic_DNA"/>
</dbReference>
<feature type="region of interest" description="Disordered" evidence="4">
    <location>
        <begin position="624"/>
        <end position="671"/>
    </location>
</feature>
<feature type="coiled-coil region" evidence="3">
    <location>
        <begin position="358"/>
        <end position="476"/>
    </location>
</feature>
<feature type="compositionally biased region" description="Acidic residues" evidence="4">
    <location>
        <begin position="1394"/>
        <end position="1405"/>
    </location>
</feature>
<feature type="compositionally biased region" description="Basic and acidic residues" evidence="4">
    <location>
        <begin position="821"/>
        <end position="859"/>
    </location>
</feature>
<feature type="compositionally biased region" description="Acidic residues" evidence="4">
    <location>
        <begin position="783"/>
        <end position="792"/>
    </location>
</feature>
<feature type="compositionally biased region" description="Polar residues" evidence="4">
    <location>
        <begin position="1306"/>
        <end position="1316"/>
    </location>
</feature>
<feature type="compositionally biased region" description="Basic and acidic residues" evidence="4">
    <location>
        <begin position="1073"/>
        <end position="1085"/>
    </location>
</feature>
<evidence type="ECO:0000256" key="2">
    <source>
        <dbReference type="ARBA" id="ARBA00023054"/>
    </source>
</evidence>
<feature type="compositionally biased region" description="Basic and acidic residues" evidence="4">
    <location>
        <begin position="734"/>
        <end position="748"/>
    </location>
</feature>
<evidence type="ECO:0008006" key="7">
    <source>
        <dbReference type="Google" id="ProtNLM"/>
    </source>
</evidence>
<feature type="compositionally biased region" description="Basic and acidic residues" evidence="4">
    <location>
        <begin position="1419"/>
        <end position="1434"/>
    </location>
</feature>